<comment type="caution">
    <text evidence="2">The sequence shown here is derived from an EMBL/GenBank/DDBJ whole genome shotgun (WGS) entry which is preliminary data.</text>
</comment>
<proteinExistence type="predicted"/>
<feature type="region of interest" description="Disordered" evidence="1">
    <location>
        <begin position="90"/>
        <end position="115"/>
    </location>
</feature>
<dbReference type="Proteomes" id="UP000738359">
    <property type="component" value="Unassembled WGS sequence"/>
</dbReference>
<accession>A0A9P6J6R5</accession>
<evidence type="ECO:0000313" key="2">
    <source>
        <dbReference type="EMBL" id="KAF9963652.1"/>
    </source>
</evidence>
<dbReference type="EMBL" id="JAAAHY010000448">
    <property type="protein sequence ID" value="KAF9963652.1"/>
    <property type="molecule type" value="Genomic_DNA"/>
</dbReference>
<evidence type="ECO:0000256" key="1">
    <source>
        <dbReference type="SAM" id="MobiDB-lite"/>
    </source>
</evidence>
<dbReference type="AlphaFoldDB" id="A0A9P6J6R5"/>
<organism evidence="2 3">
    <name type="scientific">Mortierella alpina</name>
    <name type="common">Oleaginous fungus</name>
    <name type="synonym">Mortierella renispora</name>
    <dbReference type="NCBI Taxonomy" id="64518"/>
    <lineage>
        <taxon>Eukaryota</taxon>
        <taxon>Fungi</taxon>
        <taxon>Fungi incertae sedis</taxon>
        <taxon>Mucoromycota</taxon>
        <taxon>Mortierellomycotina</taxon>
        <taxon>Mortierellomycetes</taxon>
        <taxon>Mortierellales</taxon>
        <taxon>Mortierellaceae</taxon>
        <taxon>Mortierella</taxon>
    </lineage>
</organism>
<keyword evidence="3" id="KW-1185">Reference proteome</keyword>
<reference evidence="2" key="1">
    <citation type="journal article" date="2020" name="Fungal Divers.">
        <title>Resolving the Mortierellaceae phylogeny through synthesis of multi-gene phylogenetics and phylogenomics.</title>
        <authorList>
            <person name="Vandepol N."/>
            <person name="Liber J."/>
            <person name="Desiro A."/>
            <person name="Na H."/>
            <person name="Kennedy M."/>
            <person name="Barry K."/>
            <person name="Grigoriev I.V."/>
            <person name="Miller A.N."/>
            <person name="O'Donnell K."/>
            <person name="Stajich J.E."/>
            <person name="Bonito G."/>
        </authorList>
    </citation>
    <scope>NUCLEOTIDE SEQUENCE</scope>
    <source>
        <strain evidence="2">CK1249</strain>
    </source>
</reference>
<protein>
    <submittedName>
        <fullName evidence="2">Uncharacterized protein</fullName>
    </submittedName>
</protein>
<sequence>MAFHEISTSTQMDLDDSSLHSASGMPLCTILEFPGEEYENEDERDQVNSPRAMASDDFFITTSIEQSCPAPSDAKSGRSQRLSINLSLLSPSSPASLSSANSSSPPSATYSSCSSAVSSPGSGLSPILNPFQWTSDMRQYIMTDIGPQPSNSQVPALRSHMRLVRQRSYSKIGGPGFVAPSPTSSVGKGMGMSLSPTSPSSYFTASARLATSVTTASAMGSLQTQAMVGPYGHSSSGFYNRPRHGSLTDMYDGRQGDIRSMMNLPSPWESDEEM</sequence>
<dbReference type="OrthoDB" id="2384808at2759"/>
<name>A0A9P6J6R5_MORAP</name>
<gene>
    <name evidence="2" type="ORF">BGZ70_007258</name>
</gene>
<evidence type="ECO:0000313" key="3">
    <source>
        <dbReference type="Proteomes" id="UP000738359"/>
    </source>
</evidence>